<feature type="domain" description="Response regulatory" evidence="7">
    <location>
        <begin position="2"/>
        <end position="119"/>
    </location>
</feature>
<dbReference type="InterPro" id="IPR039420">
    <property type="entry name" value="WalR-like"/>
</dbReference>
<dbReference type="PANTHER" id="PTHR43214">
    <property type="entry name" value="TWO-COMPONENT RESPONSE REGULATOR"/>
    <property type="match status" value="1"/>
</dbReference>
<dbReference type="CDD" id="cd06170">
    <property type="entry name" value="LuxR_C_like"/>
    <property type="match status" value="1"/>
</dbReference>
<evidence type="ECO:0000256" key="1">
    <source>
        <dbReference type="ARBA" id="ARBA00022553"/>
    </source>
</evidence>
<dbReference type="InterPro" id="IPR001789">
    <property type="entry name" value="Sig_transdc_resp-reg_receiver"/>
</dbReference>
<sequence length="218" mass="22364">MSVVLADDDPIVRASVNTVLAADGRFDVVAQAADGQGAAAAARRHRPDVALLDIRMAAREDGLDAAEALRAQLPNTAVVLLTTFGEDAYVDRALRIGVAGFLLKSGDPATLTDGLAAAAAGGACLSPIVAARLIRHLAGGLGARPVDRPAVLDSLTPRERDVLVAIARGLSNAEVAATLHLTEGTVKGYVSALFDRLGVRNRVEAAVLAHTAGLTPRG</sequence>
<dbReference type="SUPFAM" id="SSF46894">
    <property type="entry name" value="C-terminal effector domain of the bipartite response regulators"/>
    <property type="match status" value="1"/>
</dbReference>
<reference evidence="8 9" key="1">
    <citation type="submission" date="2020-08" db="EMBL/GenBank/DDBJ databases">
        <title>A Genomic Blueprint of the Chicken Gut Microbiome.</title>
        <authorList>
            <person name="Gilroy R."/>
            <person name="Ravi A."/>
            <person name="Getino M."/>
            <person name="Pursley I."/>
            <person name="Horton D.L."/>
            <person name="Alikhan N.-F."/>
            <person name="Baker D."/>
            <person name="Gharbi K."/>
            <person name="Hall N."/>
            <person name="Watson M."/>
            <person name="Adriaenssens E.M."/>
            <person name="Foster-Nyarko E."/>
            <person name="Jarju S."/>
            <person name="Secka A."/>
            <person name="Antonio M."/>
            <person name="Oren A."/>
            <person name="Chaudhuri R."/>
            <person name="La Ragione R.M."/>
            <person name="Hildebrand F."/>
            <person name="Pallen M.J."/>
        </authorList>
    </citation>
    <scope>NUCLEOTIDE SEQUENCE [LARGE SCALE GENOMIC DNA]</scope>
    <source>
        <strain evidence="8 9">Sa4CUA1</strain>
    </source>
</reference>
<dbReference type="InterPro" id="IPR058245">
    <property type="entry name" value="NreC/VraR/RcsB-like_REC"/>
</dbReference>
<dbReference type="CDD" id="cd17535">
    <property type="entry name" value="REC_NarL-like"/>
    <property type="match status" value="1"/>
</dbReference>
<dbReference type="PANTHER" id="PTHR43214:SF24">
    <property type="entry name" value="TRANSCRIPTIONAL REGULATORY PROTEIN NARL-RELATED"/>
    <property type="match status" value="1"/>
</dbReference>
<dbReference type="PROSITE" id="PS50110">
    <property type="entry name" value="RESPONSE_REGULATORY"/>
    <property type="match status" value="1"/>
</dbReference>
<dbReference type="Gene3D" id="3.40.50.2300">
    <property type="match status" value="1"/>
</dbReference>
<evidence type="ECO:0000259" key="6">
    <source>
        <dbReference type="PROSITE" id="PS50043"/>
    </source>
</evidence>
<feature type="domain" description="HTH luxR-type" evidence="6">
    <location>
        <begin position="148"/>
        <end position="213"/>
    </location>
</feature>
<evidence type="ECO:0000313" key="8">
    <source>
        <dbReference type="EMBL" id="MBD7949353.1"/>
    </source>
</evidence>
<evidence type="ECO:0000313" key="9">
    <source>
        <dbReference type="Proteomes" id="UP000641803"/>
    </source>
</evidence>
<evidence type="ECO:0000259" key="7">
    <source>
        <dbReference type="PROSITE" id="PS50110"/>
    </source>
</evidence>
<dbReference type="EMBL" id="JACSQQ010000003">
    <property type="protein sequence ID" value="MBD7949353.1"/>
    <property type="molecule type" value="Genomic_DNA"/>
</dbReference>
<evidence type="ECO:0000256" key="5">
    <source>
        <dbReference type="PROSITE-ProRule" id="PRU00169"/>
    </source>
</evidence>
<dbReference type="Pfam" id="PF00072">
    <property type="entry name" value="Response_reg"/>
    <property type="match status" value="1"/>
</dbReference>
<dbReference type="InterPro" id="IPR011006">
    <property type="entry name" value="CheY-like_superfamily"/>
</dbReference>
<dbReference type="InterPro" id="IPR000792">
    <property type="entry name" value="Tscrpt_reg_LuxR_C"/>
</dbReference>
<keyword evidence="2" id="KW-0805">Transcription regulation</keyword>
<evidence type="ECO:0000256" key="4">
    <source>
        <dbReference type="ARBA" id="ARBA00023163"/>
    </source>
</evidence>
<evidence type="ECO:0000256" key="3">
    <source>
        <dbReference type="ARBA" id="ARBA00023125"/>
    </source>
</evidence>
<comment type="caution">
    <text evidence="8">The sequence shown here is derived from an EMBL/GenBank/DDBJ whole genome shotgun (WGS) entry which is preliminary data.</text>
</comment>
<keyword evidence="9" id="KW-1185">Reference proteome</keyword>
<name>A0ABR8RNI3_9CELL</name>
<organism evidence="8 9">
    <name type="scientific">Oerskovia rustica</name>
    <dbReference type="NCBI Taxonomy" id="2762237"/>
    <lineage>
        <taxon>Bacteria</taxon>
        <taxon>Bacillati</taxon>
        <taxon>Actinomycetota</taxon>
        <taxon>Actinomycetes</taxon>
        <taxon>Micrococcales</taxon>
        <taxon>Cellulomonadaceae</taxon>
        <taxon>Oerskovia</taxon>
    </lineage>
</organism>
<dbReference type="PRINTS" id="PR00038">
    <property type="entry name" value="HTHLUXR"/>
</dbReference>
<dbReference type="InterPro" id="IPR016032">
    <property type="entry name" value="Sig_transdc_resp-reg_C-effctor"/>
</dbReference>
<dbReference type="PROSITE" id="PS50043">
    <property type="entry name" value="HTH_LUXR_2"/>
    <property type="match status" value="1"/>
</dbReference>
<dbReference type="SMART" id="SM00421">
    <property type="entry name" value="HTH_LUXR"/>
    <property type="match status" value="1"/>
</dbReference>
<evidence type="ECO:0000256" key="2">
    <source>
        <dbReference type="ARBA" id="ARBA00023015"/>
    </source>
</evidence>
<keyword evidence="4" id="KW-0804">Transcription</keyword>
<dbReference type="Pfam" id="PF00196">
    <property type="entry name" value="GerE"/>
    <property type="match status" value="1"/>
</dbReference>
<dbReference type="SUPFAM" id="SSF52172">
    <property type="entry name" value="CheY-like"/>
    <property type="match status" value="1"/>
</dbReference>
<dbReference type="Proteomes" id="UP000641803">
    <property type="component" value="Unassembled WGS sequence"/>
</dbReference>
<accession>A0ABR8RNI3</accession>
<keyword evidence="3" id="KW-0238">DNA-binding</keyword>
<dbReference type="PROSITE" id="PS00622">
    <property type="entry name" value="HTH_LUXR_1"/>
    <property type="match status" value="1"/>
</dbReference>
<dbReference type="SMART" id="SM00448">
    <property type="entry name" value="REC"/>
    <property type="match status" value="1"/>
</dbReference>
<keyword evidence="1 5" id="KW-0597">Phosphoprotein</keyword>
<protein>
    <submittedName>
        <fullName evidence="8">Response regulator transcription factor</fullName>
    </submittedName>
</protein>
<feature type="modified residue" description="4-aspartylphosphate" evidence="5">
    <location>
        <position position="53"/>
    </location>
</feature>
<gene>
    <name evidence="8" type="ORF">H9652_02880</name>
</gene>
<proteinExistence type="predicted"/>